<feature type="transmembrane region" description="Helical" evidence="3">
    <location>
        <begin position="318"/>
        <end position="335"/>
    </location>
</feature>
<keyword evidence="3" id="KW-0812">Transmembrane</keyword>
<dbReference type="PROSITE" id="PS50005">
    <property type="entry name" value="TPR"/>
    <property type="match status" value="4"/>
</dbReference>
<dbReference type="AlphaFoldDB" id="A0A3B1C2G5"/>
<dbReference type="EMBL" id="UOGA01000271">
    <property type="protein sequence ID" value="VAX24379.1"/>
    <property type="molecule type" value="Genomic_DNA"/>
</dbReference>
<feature type="transmembrane region" description="Helical" evidence="3">
    <location>
        <begin position="132"/>
        <end position="149"/>
    </location>
</feature>
<dbReference type="InterPro" id="IPR056834">
    <property type="entry name" value="ARM_TT21_C"/>
</dbReference>
<proteinExistence type="predicted"/>
<reference evidence="5" key="1">
    <citation type="submission" date="2018-06" db="EMBL/GenBank/DDBJ databases">
        <authorList>
            <person name="Zhirakovskaya E."/>
        </authorList>
    </citation>
    <scope>NUCLEOTIDE SEQUENCE</scope>
</reference>
<sequence>MTLLHNRLNIGKLPFAIPFFVIFAVLIFIYSDTFSYPFHFDDDSAIVNNESIRDISDIESIWSRNPARFIPFFSFAVNYYFDGLNVFGYHLFNFVVHFLTAMAAYWLAAILMSTRYGGASFHAPEKISGKTLWLFPLIVALLFASHPLQTQAVTYIWQRNTSMAALFYLLSIALYIKSSLLNEEKTDEAESLSKFYLAGSALVAVAAMFTKQTCVTLPVAIVLAEFFFISGFISRLKEKAMRLFIFLPPMMIVPMLTAFGKNNELNHIGARADNILSVPEYLLTQFNVIVTYLKLLVFPVNQNLDYDFPVAHSFADSWISFTGLLALLLLAFYLFNKNRLASFGIIFFFLTLSVESSIFPLEDLVFEHRMYLPSFGLFIAFTVVLFNAALRLARPKAFNIIVVFMVISTGSLALAAKNRNKVWENDLILWKDVAKKSPGKARGLLNLGVAYLRLNNENEAKKWFEQALVVAPQSGFALYNLSLIYDKNGDTEKAITLLNKILKADPAVASAHYALANIYMRDKAYSKAAHHYNSGLKLEAGDNTQALLALGTAFMHIGQIDKSIKVYETVLKREPDNKTAQGNLVALRQYKKKR</sequence>
<feature type="transmembrane region" description="Helical" evidence="3">
    <location>
        <begin position="215"/>
        <end position="233"/>
    </location>
</feature>
<feature type="transmembrane region" description="Helical" evidence="3">
    <location>
        <begin position="371"/>
        <end position="390"/>
    </location>
</feature>
<feature type="transmembrane region" description="Helical" evidence="3">
    <location>
        <begin position="397"/>
        <end position="416"/>
    </location>
</feature>
<dbReference type="InterPro" id="IPR052346">
    <property type="entry name" value="O-mannosyl-transferase_TMTC"/>
</dbReference>
<name>A0A3B1C2G5_9ZZZZ</name>
<gene>
    <name evidence="5" type="ORF">MNBD_NITROSPINAE04-452</name>
</gene>
<evidence type="ECO:0000256" key="3">
    <source>
        <dbReference type="SAM" id="Phobius"/>
    </source>
</evidence>
<protein>
    <recommendedName>
        <fullName evidence="4">Tetratricopeptide repeat protein 21A/21B C-terminal ARM domain-containing protein</fullName>
    </recommendedName>
</protein>
<feature type="transmembrane region" description="Helical" evidence="3">
    <location>
        <begin position="87"/>
        <end position="111"/>
    </location>
</feature>
<evidence type="ECO:0000259" key="4">
    <source>
        <dbReference type="Pfam" id="PF25063"/>
    </source>
</evidence>
<dbReference type="SUPFAM" id="SSF48452">
    <property type="entry name" value="TPR-like"/>
    <property type="match status" value="1"/>
</dbReference>
<keyword evidence="2" id="KW-0802">TPR repeat</keyword>
<feature type="transmembrane region" description="Helical" evidence="3">
    <location>
        <begin position="340"/>
        <end position="359"/>
    </location>
</feature>
<dbReference type="PANTHER" id="PTHR44227:SF3">
    <property type="entry name" value="PROTEIN O-MANNOSYL-TRANSFERASE TMTC4"/>
    <property type="match status" value="1"/>
</dbReference>
<dbReference type="InterPro" id="IPR019734">
    <property type="entry name" value="TPR_rpt"/>
</dbReference>
<feature type="domain" description="Tetratricopeptide repeat protein 21A/21B C-terminal ARM" evidence="4">
    <location>
        <begin position="412"/>
        <end position="578"/>
    </location>
</feature>
<evidence type="ECO:0000256" key="1">
    <source>
        <dbReference type="ARBA" id="ARBA00022737"/>
    </source>
</evidence>
<keyword evidence="3" id="KW-0472">Membrane</keyword>
<dbReference type="PANTHER" id="PTHR44227">
    <property type="match status" value="1"/>
</dbReference>
<feature type="transmembrane region" description="Helical" evidence="3">
    <location>
        <begin position="161"/>
        <end position="180"/>
    </location>
</feature>
<dbReference type="InterPro" id="IPR011990">
    <property type="entry name" value="TPR-like_helical_dom_sf"/>
</dbReference>
<evidence type="ECO:0000313" key="5">
    <source>
        <dbReference type="EMBL" id="VAX24379.1"/>
    </source>
</evidence>
<feature type="transmembrane region" description="Helical" evidence="3">
    <location>
        <begin position="192"/>
        <end position="209"/>
    </location>
</feature>
<dbReference type="Gene3D" id="1.25.40.10">
    <property type="entry name" value="Tetratricopeptide repeat domain"/>
    <property type="match status" value="1"/>
</dbReference>
<keyword evidence="1" id="KW-0677">Repeat</keyword>
<accession>A0A3B1C2G5</accession>
<feature type="transmembrane region" description="Helical" evidence="3">
    <location>
        <begin position="12"/>
        <end position="31"/>
    </location>
</feature>
<dbReference type="Pfam" id="PF25063">
    <property type="entry name" value="ARM_TT21_C"/>
    <property type="match status" value="1"/>
</dbReference>
<evidence type="ECO:0000256" key="2">
    <source>
        <dbReference type="ARBA" id="ARBA00022803"/>
    </source>
</evidence>
<organism evidence="5">
    <name type="scientific">hydrothermal vent metagenome</name>
    <dbReference type="NCBI Taxonomy" id="652676"/>
    <lineage>
        <taxon>unclassified sequences</taxon>
        <taxon>metagenomes</taxon>
        <taxon>ecological metagenomes</taxon>
    </lineage>
</organism>
<keyword evidence="3" id="KW-1133">Transmembrane helix</keyword>
<feature type="transmembrane region" description="Helical" evidence="3">
    <location>
        <begin position="240"/>
        <end position="259"/>
    </location>
</feature>
<dbReference type="SMART" id="SM00028">
    <property type="entry name" value="TPR"/>
    <property type="match status" value="4"/>
</dbReference>